<dbReference type="GO" id="GO:0043565">
    <property type="term" value="F:sequence-specific DNA binding"/>
    <property type="evidence" value="ECO:0007669"/>
    <property type="project" value="InterPro"/>
</dbReference>
<feature type="compositionally biased region" description="Low complexity" evidence="9">
    <location>
        <begin position="189"/>
        <end position="200"/>
    </location>
</feature>
<evidence type="ECO:0000256" key="6">
    <source>
        <dbReference type="ARBA" id="ARBA00023163"/>
    </source>
</evidence>
<accession>A0A7I8LGD9</accession>
<keyword evidence="5" id="KW-0238">DNA-binding</keyword>
<evidence type="ECO:0000259" key="10">
    <source>
        <dbReference type="PROSITE" id="PS50114"/>
    </source>
</evidence>
<sequence length="257" mass="27211">MQKCSTHRRRFSSQDQGSALMPCSCGLSRGMGGRSGSFSIFLAPTGFHGQPEEGDRSSSQVDCTLSLGTPSTGHQSKPHSKASTLSLISQQKPHNYPLRFDSMPFQPDQTPSTETGGGLIPAIRETGTGGSSFNLGGDPLLGRRCANCDTTTTPLWRNGPRGPKSLCNACGIRHKKEERRAGSFAGNPSSTSSSTTLSTASHLELPSNHLQQAVGCGYQNPWTCPTFPGGQTFPLPTMRRSSHTASSEPVGNSGAER</sequence>
<name>A0A7I8LGD9_SPIIN</name>
<keyword evidence="13" id="KW-1185">Reference proteome</keyword>
<evidence type="ECO:0000256" key="1">
    <source>
        <dbReference type="ARBA" id="ARBA00022723"/>
    </source>
</evidence>
<dbReference type="Pfam" id="PF00320">
    <property type="entry name" value="GATA"/>
    <property type="match status" value="1"/>
</dbReference>
<evidence type="ECO:0000256" key="2">
    <source>
        <dbReference type="ARBA" id="ARBA00022771"/>
    </source>
</evidence>
<dbReference type="CDD" id="cd00202">
    <property type="entry name" value="ZnF_GATA"/>
    <property type="match status" value="1"/>
</dbReference>
<evidence type="ECO:0000256" key="9">
    <source>
        <dbReference type="SAM" id="MobiDB-lite"/>
    </source>
</evidence>
<dbReference type="AlphaFoldDB" id="A0A7I8LGD9"/>
<proteinExistence type="inferred from homology"/>
<protein>
    <recommendedName>
        <fullName evidence="10">GATA-type domain-containing protein</fullName>
    </recommendedName>
</protein>
<dbReference type="InterPro" id="IPR000679">
    <property type="entry name" value="Znf_GATA"/>
</dbReference>
<dbReference type="PANTHER" id="PTHR46813:SF16">
    <property type="entry name" value="GATA TRANSCRIPTION FACTOR 18"/>
    <property type="match status" value="1"/>
</dbReference>
<feature type="region of interest" description="Disordered" evidence="9">
    <location>
        <begin position="45"/>
        <end position="80"/>
    </location>
</feature>
<evidence type="ECO:0000313" key="12">
    <source>
        <dbReference type="EMBL" id="CAA7408345.1"/>
    </source>
</evidence>
<dbReference type="SMART" id="SM00401">
    <property type="entry name" value="ZnF_GATA"/>
    <property type="match status" value="1"/>
</dbReference>
<dbReference type="GO" id="GO:0006355">
    <property type="term" value="P:regulation of DNA-templated transcription"/>
    <property type="evidence" value="ECO:0007669"/>
    <property type="project" value="InterPro"/>
</dbReference>
<dbReference type="EMBL" id="LR746278">
    <property type="protein sequence ID" value="CAA7408345.1"/>
    <property type="molecule type" value="Genomic_DNA"/>
</dbReference>
<dbReference type="InterPro" id="IPR013088">
    <property type="entry name" value="Znf_NHR/GATA"/>
</dbReference>
<keyword evidence="1" id="KW-0479">Metal-binding</keyword>
<feature type="domain" description="GATA-type" evidence="10">
    <location>
        <begin position="139"/>
        <end position="175"/>
    </location>
</feature>
<organism evidence="12 13">
    <name type="scientific">Spirodela intermedia</name>
    <name type="common">Intermediate duckweed</name>
    <dbReference type="NCBI Taxonomy" id="51605"/>
    <lineage>
        <taxon>Eukaryota</taxon>
        <taxon>Viridiplantae</taxon>
        <taxon>Streptophyta</taxon>
        <taxon>Embryophyta</taxon>
        <taxon>Tracheophyta</taxon>
        <taxon>Spermatophyta</taxon>
        <taxon>Magnoliopsida</taxon>
        <taxon>Liliopsida</taxon>
        <taxon>Araceae</taxon>
        <taxon>Lemnoideae</taxon>
        <taxon>Spirodela</taxon>
    </lineage>
</organism>
<dbReference type="Proteomes" id="UP000663760">
    <property type="component" value="Chromosome 15"/>
</dbReference>
<dbReference type="PROSITE" id="PS00344">
    <property type="entry name" value="GATA_ZN_FINGER_1"/>
    <property type="match status" value="1"/>
</dbReference>
<dbReference type="GO" id="GO:0008270">
    <property type="term" value="F:zinc ion binding"/>
    <property type="evidence" value="ECO:0007669"/>
    <property type="project" value="UniProtKB-KW"/>
</dbReference>
<gene>
    <name evidence="11" type="ORF">SI7747_15017662</name>
    <name evidence="12" type="ORF">SI8410_15019023</name>
</gene>
<comment type="similarity">
    <text evidence="7">Belongs to the type IV zinc-finger family. Class B subfamily.</text>
</comment>
<feature type="region of interest" description="Disordered" evidence="9">
    <location>
        <begin position="178"/>
        <end position="200"/>
    </location>
</feature>
<dbReference type="Gene3D" id="3.30.50.10">
    <property type="entry name" value="Erythroid Transcription Factor GATA-1, subunit A"/>
    <property type="match status" value="1"/>
</dbReference>
<reference evidence="12" key="1">
    <citation type="submission" date="2020-02" db="EMBL/GenBank/DDBJ databases">
        <authorList>
            <person name="Scholz U."/>
            <person name="Mascher M."/>
            <person name="Fiebig A."/>
        </authorList>
    </citation>
    <scope>NUCLEOTIDE SEQUENCE</scope>
</reference>
<evidence type="ECO:0000256" key="3">
    <source>
        <dbReference type="ARBA" id="ARBA00022833"/>
    </source>
</evidence>
<evidence type="ECO:0000256" key="4">
    <source>
        <dbReference type="ARBA" id="ARBA00023015"/>
    </source>
</evidence>
<feature type="region of interest" description="Disordered" evidence="9">
    <location>
        <begin position="233"/>
        <end position="257"/>
    </location>
</feature>
<dbReference type="OrthoDB" id="2162994at2759"/>
<evidence type="ECO:0000256" key="8">
    <source>
        <dbReference type="PROSITE-ProRule" id="PRU00094"/>
    </source>
</evidence>
<dbReference type="PANTHER" id="PTHR46813">
    <property type="entry name" value="GATA TRANSCRIPTION FACTOR 18"/>
    <property type="match status" value="1"/>
</dbReference>
<keyword evidence="6" id="KW-0804">Transcription</keyword>
<evidence type="ECO:0000313" key="11">
    <source>
        <dbReference type="EMBL" id="CAA2632021.1"/>
    </source>
</evidence>
<dbReference type="EMBL" id="LR743602">
    <property type="protein sequence ID" value="CAA2632021.1"/>
    <property type="molecule type" value="Genomic_DNA"/>
</dbReference>
<evidence type="ECO:0000256" key="5">
    <source>
        <dbReference type="ARBA" id="ARBA00023125"/>
    </source>
</evidence>
<evidence type="ECO:0000256" key="7">
    <source>
        <dbReference type="ARBA" id="ARBA00024019"/>
    </source>
</evidence>
<keyword evidence="3" id="KW-0862">Zinc</keyword>
<feature type="compositionally biased region" description="Polar residues" evidence="9">
    <location>
        <begin position="57"/>
        <end position="80"/>
    </location>
</feature>
<dbReference type="SUPFAM" id="SSF57716">
    <property type="entry name" value="Glucocorticoid receptor-like (DNA-binding domain)"/>
    <property type="match status" value="1"/>
</dbReference>
<keyword evidence="2 8" id="KW-0863">Zinc-finger</keyword>
<dbReference type="PROSITE" id="PS50114">
    <property type="entry name" value="GATA_ZN_FINGER_2"/>
    <property type="match status" value="1"/>
</dbReference>
<keyword evidence="4" id="KW-0805">Transcription regulation</keyword>
<evidence type="ECO:0000313" key="13">
    <source>
        <dbReference type="Proteomes" id="UP000663760"/>
    </source>
</evidence>